<sequence length="102" mass="11263">MHGASLRAESAELSDKCLAGKFACHVTTIKKVREHMPVSALDQDDQELIRQCAAEKARIDVQLPRLTKAFLTRHYGISTEALDLELELAGWDGSSREKRGAA</sequence>
<comment type="caution">
    <text evidence="1">The sequence shown here is derived from an EMBL/GenBank/DDBJ whole genome shotgun (WGS) entry which is preliminary data.</text>
</comment>
<evidence type="ECO:0000313" key="1">
    <source>
        <dbReference type="EMBL" id="KMQ75284.1"/>
    </source>
</evidence>
<name>A0A0J7JBK6_9GAMM</name>
<protein>
    <submittedName>
        <fullName evidence="1">Uncharacterized protein</fullName>
    </submittedName>
</protein>
<dbReference type="EMBL" id="LFBU01000001">
    <property type="protein sequence ID" value="KMQ75284.1"/>
    <property type="molecule type" value="Genomic_DNA"/>
</dbReference>
<dbReference type="STRING" id="1658765.Msub_11486"/>
<organism evidence="1 2">
    <name type="scientific">Marinobacter subterrani</name>
    <dbReference type="NCBI Taxonomy" id="1658765"/>
    <lineage>
        <taxon>Bacteria</taxon>
        <taxon>Pseudomonadati</taxon>
        <taxon>Pseudomonadota</taxon>
        <taxon>Gammaproteobacteria</taxon>
        <taxon>Pseudomonadales</taxon>
        <taxon>Marinobacteraceae</taxon>
        <taxon>Marinobacter</taxon>
    </lineage>
</organism>
<proteinExistence type="predicted"/>
<evidence type="ECO:0000313" key="2">
    <source>
        <dbReference type="Proteomes" id="UP000036102"/>
    </source>
</evidence>
<reference evidence="1 2" key="1">
    <citation type="submission" date="2015-06" db="EMBL/GenBank/DDBJ databases">
        <title>Marinobacter subterrani, a genetically tractable neutrophilic iron-oxidizing strain isolated from the Soudan Iron Mine.</title>
        <authorList>
            <person name="Bonis B.M."/>
            <person name="Gralnick J.A."/>
        </authorList>
    </citation>
    <scope>NUCLEOTIDE SEQUENCE [LARGE SCALE GENOMIC DNA]</scope>
    <source>
        <strain evidence="1 2">JG233</strain>
    </source>
</reference>
<keyword evidence="2" id="KW-1185">Reference proteome</keyword>
<dbReference type="Proteomes" id="UP000036102">
    <property type="component" value="Unassembled WGS sequence"/>
</dbReference>
<dbReference type="PATRIC" id="fig|1658765.3.peg.1480"/>
<accession>A0A0J7JBK6</accession>
<dbReference type="AlphaFoldDB" id="A0A0J7JBK6"/>
<gene>
    <name evidence="1" type="ORF">Msub_11486</name>
</gene>